<dbReference type="SUPFAM" id="SSF49785">
    <property type="entry name" value="Galactose-binding domain-like"/>
    <property type="match status" value="1"/>
</dbReference>
<name>A0A3M0HVA0_9ACTN</name>
<dbReference type="PANTHER" id="PTHR36848">
    <property type="entry name" value="DNA-BINDING PROTEIN (PUTATIVE SECRETED PROTEIN)-RELATED"/>
    <property type="match status" value="1"/>
</dbReference>
<dbReference type="PANTHER" id="PTHR36848:SF2">
    <property type="entry name" value="SECRETED PROTEIN"/>
    <property type="match status" value="1"/>
</dbReference>
<organism evidence="2 3">
    <name type="scientific">Streptomyces shenzhenensis</name>
    <dbReference type="NCBI Taxonomy" id="943815"/>
    <lineage>
        <taxon>Bacteria</taxon>
        <taxon>Bacillati</taxon>
        <taxon>Actinomycetota</taxon>
        <taxon>Actinomycetes</taxon>
        <taxon>Kitasatosporales</taxon>
        <taxon>Streptomycetaceae</taxon>
        <taxon>Streptomyces</taxon>
    </lineage>
</organism>
<keyword evidence="3" id="KW-1185">Reference proteome</keyword>
<dbReference type="Pfam" id="PF17132">
    <property type="entry name" value="Glyco_hydro_106"/>
    <property type="match status" value="1"/>
</dbReference>
<dbReference type="InterPro" id="IPR008979">
    <property type="entry name" value="Galactose-bd-like_sf"/>
</dbReference>
<sequence length="993" mass="105171">MVAAVTTVSAGVAAPGAEASATAKSPDPFVRDFTGARQASGAMFRWWWPSSVDAATAVGQLRQVAAAGYKGVEIAMVMDGADYVVDPDAHSYGDAGWRRAVKAVLAEGRRLNVQVDLTLGSRWPTAIPGLDVTSDAASQELVTGSATVAAGASYRAAVPQPPARTYPDRTSKNGVVTSTTTTSPPTYVTATATRCVEACAEATPQLDLTTVTDISRQVKDGTVSWKAPASGTWMVTGYWHRGTAQRNDAPYGNTTSPLSDPESRVVNHFSKAGADRFTSWFGGLLDTETRRLLKANGGSLFEDSLELKGAHMWSADFLDAFERTNGYSVVPYLPVLAQVESTEMFGEPAAVYAFADGQSQIAERVRWDVEQTLNDLYLENHVRPIRAWAHKLGLTFRAQPYGEPIDLGGAADEIDITECESLGCTEPQFRTVATGVALAGKRIVSSEMLPGGFGNLYGLTQAQIVAQANKEYAMGANQMVFHGLPYPVMPPSADGTVRDSSAYWPGFHAFGARIGEAFGPRQPSWTMETDVADYYARMQQTLQTGRAGYDVAVLNQVISGGKATHDGSFLADAGYTYGYVTPGSLAGQPVADGVLAPGGGDFKALVVDSSPTDVETAREVARVAEAGLPVIIVGDGPRRALGYARDAAEAAGQDRAVRTAFARIAGRSNVTMVADDAGAVAELARWDLHPDADIADRGVKAIVRKDADTRYYVLVNRTDKAVTTSVALSGAEGTVPYALDPWTGKIVTVGSYDTSGSRTSLAVSLPAGAAKIIALAGRTFTGTEAPAVHVVSTTATDARRTKNGVTVTAAANGRYTTELSDGRTVTTDITGVPAGQPLGDWTLTLDEWLPGREGDASSQTRHRTHTFPDVALKSWTEIPGIRDAVGVGTYTTVFQVPAGLRDGGALLDLGAVSGAYRVWVNGRRVPAAEQLGTVLDLGELVRPGRNTLRVEVASTLLNRLRVHRPAEFGSRKPTVNGLLGPVTLTPYRVQTTR</sequence>
<accession>A0A3M0HVA0</accession>
<comment type="caution">
    <text evidence="2">The sequence shown here is derived from an EMBL/GenBank/DDBJ whole genome shotgun (WGS) entry which is preliminary data.</text>
</comment>
<protein>
    <recommendedName>
        <fullName evidence="4">Alpha-L-rhamnosidase</fullName>
    </recommendedName>
</protein>
<proteinExistence type="predicted"/>
<reference evidence="2 3" key="1">
    <citation type="submission" date="2017-11" db="EMBL/GenBank/DDBJ databases">
        <title>Draft genome of actinobacteria isolated from guarana (Paullinia cupana (Mart.) Ducke.</title>
        <authorList>
            <person name="Siqueira K.A."/>
            <person name="Liotti R.G."/>
            <person name="Mendes T.A.O."/>
            <person name="Soares M.A."/>
        </authorList>
    </citation>
    <scope>NUCLEOTIDE SEQUENCE [LARGE SCALE GENOMIC DNA]</scope>
    <source>
        <strain evidence="2 3">193</strain>
    </source>
</reference>
<dbReference type="EMBL" id="PENI01000031">
    <property type="protein sequence ID" value="RMB81391.1"/>
    <property type="molecule type" value="Genomic_DNA"/>
</dbReference>
<evidence type="ECO:0000256" key="1">
    <source>
        <dbReference type="SAM" id="MobiDB-lite"/>
    </source>
</evidence>
<dbReference type="AlphaFoldDB" id="A0A3M0HVA0"/>
<dbReference type="OrthoDB" id="9761519at2"/>
<evidence type="ECO:0000313" key="2">
    <source>
        <dbReference type="EMBL" id="RMB81391.1"/>
    </source>
</evidence>
<gene>
    <name evidence="2" type="ORF">CTZ28_34765</name>
</gene>
<dbReference type="Gene3D" id="2.60.120.260">
    <property type="entry name" value="Galactose-binding domain-like"/>
    <property type="match status" value="1"/>
</dbReference>
<feature type="region of interest" description="Disordered" evidence="1">
    <location>
        <begin position="159"/>
        <end position="183"/>
    </location>
</feature>
<evidence type="ECO:0000313" key="3">
    <source>
        <dbReference type="Proteomes" id="UP000270471"/>
    </source>
</evidence>
<dbReference type="Proteomes" id="UP000270471">
    <property type="component" value="Unassembled WGS sequence"/>
</dbReference>
<dbReference type="InterPro" id="IPR053161">
    <property type="entry name" value="Ulvan_degrading_GH"/>
</dbReference>
<evidence type="ECO:0008006" key="4">
    <source>
        <dbReference type="Google" id="ProtNLM"/>
    </source>
</evidence>
<dbReference type="RefSeq" id="WP_121893765.1">
    <property type="nucleotide sequence ID" value="NZ_PENI01000031.1"/>
</dbReference>